<keyword evidence="23" id="KW-1185">Reference proteome</keyword>
<accession>A0A1X7ULW9</accession>
<dbReference type="EnsemblMetazoa" id="XM_011406375.2">
    <property type="protein sequence ID" value="XP_011404677.1"/>
    <property type="gene ID" value="LOC100641428"/>
</dbReference>
<evidence type="ECO:0000256" key="12">
    <source>
        <dbReference type="ARBA" id="ARBA00023027"/>
    </source>
</evidence>
<comment type="catalytic activity">
    <reaction evidence="14">
        <text>5,6-dihydrouridine(47) in tRNA + NAD(+) = uridine(47) in tRNA + NADH + H(+)</text>
        <dbReference type="Rhea" id="RHEA:53364"/>
        <dbReference type="Rhea" id="RHEA-COMP:13539"/>
        <dbReference type="Rhea" id="RHEA-COMP:13540"/>
        <dbReference type="ChEBI" id="CHEBI:15378"/>
        <dbReference type="ChEBI" id="CHEBI:57540"/>
        <dbReference type="ChEBI" id="CHEBI:57945"/>
        <dbReference type="ChEBI" id="CHEBI:65315"/>
        <dbReference type="ChEBI" id="CHEBI:74443"/>
        <dbReference type="EC" id="1.3.1.89"/>
    </reaction>
    <physiologicalReaction direction="right-to-left" evidence="14">
        <dbReference type="Rhea" id="RHEA:53366"/>
    </physiologicalReaction>
</comment>
<evidence type="ECO:0000256" key="6">
    <source>
        <dbReference type="ARBA" id="ARBA00022723"/>
    </source>
</evidence>
<keyword evidence="8 18" id="KW-0863">Zinc-finger</keyword>
<dbReference type="eggNOG" id="KOG2333">
    <property type="taxonomic scope" value="Eukaryota"/>
</dbReference>
<comment type="function">
    <text evidence="13">Catalyzes the synthesis of dihydrouridine, a modified base, in various RNAs, such as tRNAs, mRNAs and some long non-coding RNAs (lncRNAs). Mainly modifies the uridine in position 47 (U47) in the D-loop of most cytoplasmic tRNAs. Also able to mediate the formation of dihydrouridine in some mRNAs, thereby regulating their translation.</text>
</comment>
<feature type="compositionally biased region" description="Basic and acidic residues" evidence="20">
    <location>
        <begin position="224"/>
        <end position="257"/>
    </location>
</feature>
<keyword evidence="4" id="KW-0507">mRNA processing</keyword>
<organism evidence="22">
    <name type="scientific">Amphimedon queenslandica</name>
    <name type="common">Sponge</name>
    <dbReference type="NCBI Taxonomy" id="400682"/>
    <lineage>
        <taxon>Eukaryota</taxon>
        <taxon>Metazoa</taxon>
        <taxon>Porifera</taxon>
        <taxon>Demospongiae</taxon>
        <taxon>Heteroscleromorpha</taxon>
        <taxon>Haplosclerida</taxon>
        <taxon>Niphatidae</taxon>
        <taxon>Amphimedon</taxon>
    </lineage>
</organism>
<keyword evidence="7" id="KW-0677">Repeat</keyword>
<dbReference type="InParanoid" id="A0A1X7ULW9"/>
<evidence type="ECO:0000256" key="3">
    <source>
        <dbReference type="ARBA" id="ARBA00022643"/>
    </source>
</evidence>
<dbReference type="GO" id="GO:0050660">
    <property type="term" value="F:flavin adenine dinucleotide binding"/>
    <property type="evidence" value="ECO:0007669"/>
    <property type="project" value="UniProtKB-UniRule"/>
</dbReference>
<evidence type="ECO:0000256" key="20">
    <source>
        <dbReference type="SAM" id="MobiDB-lite"/>
    </source>
</evidence>
<dbReference type="PROSITE" id="PS50103">
    <property type="entry name" value="ZF_C3H1"/>
    <property type="match status" value="1"/>
</dbReference>
<dbReference type="PROSITE" id="PS01136">
    <property type="entry name" value="UPF0034"/>
    <property type="match status" value="1"/>
</dbReference>
<dbReference type="PANTHER" id="PTHR45846:SF1">
    <property type="entry name" value="TRNA-DIHYDROURIDINE(47) SYNTHASE [NAD(P)(+)]-LIKE"/>
    <property type="match status" value="1"/>
</dbReference>
<dbReference type="InterPro" id="IPR035587">
    <property type="entry name" value="DUS-like_FMN-bd"/>
</dbReference>
<comment type="cofactor">
    <cofactor evidence="1 19">
        <name>FMN</name>
        <dbReference type="ChEBI" id="CHEBI:58210"/>
    </cofactor>
</comment>
<dbReference type="GO" id="GO:0102265">
    <property type="term" value="F:tRNA-dihydrouridine47 synthase activity"/>
    <property type="evidence" value="ECO:0007669"/>
    <property type="project" value="UniProtKB-EC"/>
</dbReference>
<feature type="compositionally biased region" description="Basic residues" evidence="20">
    <location>
        <begin position="46"/>
        <end position="58"/>
    </location>
</feature>
<dbReference type="Pfam" id="PF25585">
    <property type="entry name" value="zf-CCCH_DUS3L"/>
    <property type="match status" value="1"/>
</dbReference>
<evidence type="ECO:0000256" key="2">
    <source>
        <dbReference type="ARBA" id="ARBA00022630"/>
    </source>
</evidence>
<comment type="catalytic activity">
    <reaction evidence="16">
        <text>a 5,6-dihydrouridine in mRNA + NADP(+) = a uridine in mRNA + NADPH + H(+)</text>
        <dbReference type="Rhea" id="RHEA:69855"/>
        <dbReference type="Rhea" id="RHEA-COMP:14658"/>
        <dbReference type="Rhea" id="RHEA-COMP:17789"/>
        <dbReference type="ChEBI" id="CHEBI:15378"/>
        <dbReference type="ChEBI" id="CHEBI:57783"/>
        <dbReference type="ChEBI" id="CHEBI:58349"/>
        <dbReference type="ChEBI" id="CHEBI:65315"/>
        <dbReference type="ChEBI" id="CHEBI:74443"/>
    </reaction>
    <physiologicalReaction direction="right-to-left" evidence="16">
        <dbReference type="Rhea" id="RHEA:69857"/>
    </physiologicalReaction>
</comment>
<comment type="catalytic activity">
    <reaction evidence="15">
        <text>a 5,6-dihydrouridine in mRNA + NAD(+) = a uridine in mRNA + NADH + H(+)</text>
        <dbReference type="Rhea" id="RHEA:69851"/>
        <dbReference type="Rhea" id="RHEA-COMP:14658"/>
        <dbReference type="Rhea" id="RHEA-COMP:17789"/>
        <dbReference type="ChEBI" id="CHEBI:15378"/>
        <dbReference type="ChEBI" id="CHEBI:57540"/>
        <dbReference type="ChEBI" id="CHEBI:57945"/>
        <dbReference type="ChEBI" id="CHEBI:65315"/>
        <dbReference type="ChEBI" id="CHEBI:74443"/>
    </reaction>
    <physiologicalReaction direction="right-to-left" evidence="15">
        <dbReference type="Rhea" id="RHEA:69853"/>
    </physiologicalReaction>
</comment>
<evidence type="ECO:0000256" key="5">
    <source>
        <dbReference type="ARBA" id="ARBA00022694"/>
    </source>
</evidence>
<keyword evidence="10" id="KW-0521">NADP</keyword>
<feature type="region of interest" description="Disordered" evidence="20">
    <location>
        <begin position="1"/>
        <end position="62"/>
    </location>
</feature>
<dbReference type="GO" id="GO:0008270">
    <property type="term" value="F:zinc ion binding"/>
    <property type="evidence" value="ECO:0007669"/>
    <property type="project" value="UniProtKB-KW"/>
</dbReference>
<evidence type="ECO:0000259" key="21">
    <source>
        <dbReference type="PROSITE" id="PS50103"/>
    </source>
</evidence>
<dbReference type="AlphaFoldDB" id="A0A1X7ULW9"/>
<evidence type="ECO:0000256" key="17">
    <source>
        <dbReference type="ARBA" id="ARBA00049513"/>
    </source>
</evidence>
<dbReference type="Pfam" id="PF01207">
    <property type="entry name" value="Dus"/>
    <property type="match status" value="1"/>
</dbReference>
<keyword evidence="12" id="KW-0520">NAD</keyword>
<feature type="region of interest" description="Disordered" evidence="20">
    <location>
        <begin position="178"/>
        <end position="263"/>
    </location>
</feature>
<dbReference type="Gene3D" id="4.10.1000.10">
    <property type="entry name" value="Zinc finger, CCCH-type"/>
    <property type="match status" value="1"/>
</dbReference>
<keyword evidence="2 19" id="KW-0285">Flavoprotein</keyword>
<evidence type="ECO:0000313" key="23">
    <source>
        <dbReference type="Proteomes" id="UP000007879"/>
    </source>
</evidence>
<feature type="zinc finger region" description="C3H1-type" evidence="18">
    <location>
        <begin position="62"/>
        <end position="91"/>
    </location>
</feature>
<evidence type="ECO:0000313" key="22">
    <source>
        <dbReference type="EnsemblMetazoa" id="Aqu2.1.28646_001"/>
    </source>
</evidence>
<proteinExistence type="inferred from homology"/>
<evidence type="ECO:0000256" key="10">
    <source>
        <dbReference type="ARBA" id="ARBA00022857"/>
    </source>
</evidence>
<feature type="domain" description="C3H1-type" evidence="21">
    <location>
        <begin position="62"/>
        <end position="91"/>
    </location>
</feature>
<feature type="compositionally biased region" description="Polar residues" evidence="20">
    <location>
        <begin position="184"/>
        <end position="194"/>
    </location>
</feature>
<dbReference type="KEGG" id="aqu:100641428"/>
<reference evidence="22" key="2">
    <citation type="submission" date="2017-05" db="UniProtKB">
        <authorList>
            <consortium name="EnsemblMetazoa"/>
        </authorList>
    </citation>
    <scope>IDENTIFICATION</scope>
</reference>
<feature type="region of interest" description="Disordered" evidence="20">
    <location>
        <begin position="310"/>
        <end position="331"/>
    </location>
</feature>
<comment type="similarity">
    <text evidence="19">Belongs to the dus family. Dus3 subfamily.</text>
</comment>
<dbReference type="Proteomes" id="UP000007879">
    <property type="component" value="Unassembled WGS sequence"/>
</dbReference>
<evidence type="ECO:0000256" key="15">
    <source>
        <dbReference type="ARBA" id="ARBA00048342"/>
    </source>
</evidence>
<evidence type="ECO:0000256" key="19">
    <source>
        <dbReference type="RuleBase" id="RU291113"/>
    </source>
</evidence>
<evidence type="ECO:0000256" key="13">
    <source>
        <dbReference type="ARBA" id="ARBA00045365"/>
    </source>
</evidence>
<evidence type="ECO:0000256" key="7">
    <source>
        <dbReference type="ARBA" id="ARBA00022737"/>
    </source>
</evidence>
<keyword evidence="5 19" id="KW-0819">tRNA processing</keyword>
<feature type="compositionally biased region" description="Low complexity" evidence="20">
    <location>
        <begin position="7"/>
        <end position="17"/>
    </location>
</feature>
<dbReference type="InterPro" id="IPR018517">
    <property type="entry name" value="tRNA_hU_synthase_CS"/>
</dbReference>
<dbReference type="InterPro" id="IPR013785">
    <property type="entry name" value="Aldolase_TIM"/>
</dbReference>
<dbReference type="GO" id="GO:0006397">
    <property type="term" value="P:mRNA processing"/>
    <property type="evidence" value="ECO:0007669"/>
    <property type="project" value="UniProtKB-KW"/>
</dbReference>
<name>A0A1X7ULW9_AMPQE</name>
<evidence type="ECO:0000256" key="11">
    <source>
        <dbReference type="ARBA" id="ARBA00023002"/>
    </source>
</evidence>
<protein>
    <recommendedName>
        <fullName evidence="19">tRNA-dihydrouridine(47) synthase [NAD(P)(+)]</fullName>
        <ecNumber evidence="19">1.3.1.-</ecNumber>
    </recommendedName>
    <alternativeName>
        <fullName evidence="19">tRNA-dihydrouridine synthase 3</fullName>
    </alternativeName>
</protein>
<keyword evidence="3 19" id="KW-0288">FMN</keyword>
<dbReference type="GO" id="GO:0003723">
    <property type="term" value="F:RNA binding"/>
    <property type="evidence" value="ECO:0007669"/>
    <property type="project" value="TreeGrafter"/>
</dbReference>
<dbReference type="SMART" id="SM00356">
    <property type="entry name" value="ZnF_C3H1"/>
    <property type="match status" value="2"/>
</dbReference>
<dbReference type="CDD" id="cd02801">
    <property type="entry name" value="DUS_like_FMN"/>
    <property type="match status" value="1"/>
</dbReference>
<evidence type="ECO:0000256" key="9">
    <source>
        <dbReference type="ARBA" id="ARBA00022833"/>
    </source>
</evidence>
<dbReference type="EnsemblMetazoa" id="Aqu2.1.28646_001">
    <property type="protein sequence ID" value="Aqu2.1.28646_001"/>
    <property type="gene ID" value="Aqu2.1.28646"/>
</dbReference>
<sequence>MEDACTPSLPSSSLLPPGVAPIKPQYIQKRPLEVTTPQTAPEAPPTKKRRGQNKHRPPTRLDFSQQLCPSFHAKDYTCRFGDKCRYSHDVKGYLESKPPDISDKCYMYTTYGMCLSGIACRFGSSHISVEGENIINKSLYDEKRIKSVSNVIEKSLQIALRKKKVSFPRSEEYLKSLEPKKNLTGPSSGDAKNSITEEEKLKEEETSSINEEGVVGNNGGGDSEGERLRAEEEVKENCLEGDKGEDGSIKEEKETDSTKTVTPVREGIQQCEGTLDHKMASETGSAIEDAAKLPQGAITDGLTSTGSSLTAPSGNGEGMSVGTSGPCTDEDRISLTPREKKKVDFSNKLYLAPLTTVGNLPFRRICKRFGADITCSEMAMAFNLLQGQQSEWALVKRHESEDIFGIQVCGSSVDVMTRCAELINIHCSVDFIDINCGCPIDLVFKKGSGCGLMQRKGRFEQIVRGMSQVIDIPLTVKMRTGVYNKSWNAHKLSPCIKEWGSSLLTIHGRSREQRYTHLADWDYIDECAELAHPMPVYGNGDVLSYEDYQYGVEGRKISGVMIARGALIKPWIFTEIKEKRHWDISSSERLSILQDYAHYGLEHWGSDTQGIERTRRFLLEWLSFLHRYVPVGLLERLPQKINERPPYYQGRDELETLMSSRNCNDWIKISEMLLGPVPSNFNFLPKHKANSYAPSNSSETSTEN</sequence>
<keyword evidence="11 19" id="KW-0560">Oxidoreductase</keyword>
<evidence type="ECO:0000256" key="1">
    <source>
        <dbReference type="ARBA" id="ARBA00001917"/>
    </source>
</evidence>
<dbReference type="SUPFAM" id="SSF51395">
    <property type="entry name" value="FMN-linked oxidoreductases"/>
    <property type="match status" value="1"/>
</dbReference>
<keyword evidence="6 18" id="KW-0479">Metal-binding</keyword>
<dbReference type="STRING" id="400682.A0A1X7ULW9"/>
<evidence type="ECO:0000256" key="18">
    <source>
        <dbReference type="PROSITE-ProRule" id="PRU00723"/>
    </source>
</evidence>
<dbReference type="FunFam" id="3.20.20.70:FF:000067">
    <property type="entry name" value="tRNA-dihydrouridine(47) synthase [NAD(P)(+)]"/>
    <property type="match status" value="1"/>
</dbReference>
<dbReference type="PANTHER" id="PTHR45846">
    <property type="entry name" value="TRNA-DIHYDROURIDINE(47) SYNTHASE [NAD(P)(+)]-LIKE"/>
    <property type="match status" value="1"/>
</dbReference>
<dbReference type="OrthoDB" id="259935at2759"/>
<comment type="catalytic activity">
    <reaction evidence="17">
        <text>5,6-dihydrouridine(47) in tRNA + NADP(+) = uridine(47) in tRNA + NADPH + H(+)</text>
        <dbReference type="Rhea" id="RHEA:53360"/>
        <dbReference type="Rhea" id="RHEA-COMP:13539"/>
        <dbReference type="Rhea" id="RHEA-COMP:13540"/>
        <dbReference type="ChEBI" id="CHEBI:15378"/>
        <dbReference type="ChEBI" id="CHEBI:57783"/>
        <dbReference type="ChEBI" id="CHEBI:58349"/>
        <dbReference type="ChEBI" id="CHEBI:65315"/>
        <dbReference type="ChEBI" id="CHEBI:74443"/>
        <dbReference type="EC" id="1.3.1.89"/>
    </reaction>
    <physiologicalReaction direction="right-to-left" evidence="17">
        <dbReference type="Rhea" id="RHEA:53362"/>
    </physiologicalReaction>
</comment>
<reference evidence="23" key="1">
    <citation type="journal article" date="2010" name="Nature">
        <title>The Amphimedon queenslandica genome and the evolution of animal complexity.</title>
        <authorList>
            <person name="Srivastava M."/>
            <person name="Simakov O."/>
            <person name="Chapman J."/>
            <person name="Fahey B."/>
            <person name="Gauthier M.E."/>
            <person name="Mitros T."/>
            <person name="Richards G.S."/>
            <person name="Conaco C."/>
            <person name="Dacre M."/>
            <person name="Hellsten U."/>
            <person name="Larroux C."/>
            <person name="Putnam N.H."/>
            <person name="Stanke M."/>
            <person name="Adamska M."/>
            <person name="Darling A."/>
            <person name="Degnan S.M."/>
            <person name="Oakley T.H."/>
            <person name="Plachetzki D.C."/>
            <person name="Zhai Y."/>
            <person name="Adamski M."/>
            <person name="Calcino A."/>
            <person name="Cummins S.F."/>
            <person name="Goodstein D.M."/>
            <person name="Harris C."/>
            <person name="Jackson D.J."/>
            <person name="Leys S.P."/>
            <person name="Shu S."/>
            <person name="Woodcroft B.J."/>
            <person name="Vervoort M."/>
            <person name="Kosik K.S."/>
            <person name="Manning G."/>
            <person name="Degnan B.M."/>
            <person name="Rokhsar D.S."/>
        </authorList>
    </citation>
    <scope>NUCLEOTIDE SEQUENCE [LARGE SCALE GENOMIC DNA]</scope>
</reference>
<evidence type="ECO:0000256" key="4">
    <source>
        <dbReference type="ARBA" id="ARBA00022664"/>
    </source>
</evidence>
<dbReference type="Gene3D" id="3.20.20.70">
    <property type="entry name" value="Aldolase class I"/>
    <property type="match status" value="1"/>
</dbReference>
<evidence type="ECO:0000256" key="8">
    <source>
        <dbReference type="ARBA" id="ARBA00022771"/>
    </source>
</evidence>
<gene>
    <name evidence="22" type="primary">100641428</name>
</gene>
<keyword evidence="9 18" id="KW-0862">Zinc</keyword>
<evidence type="ECO:0000256" key="14">
    <source>
        <dbReference type="ARBA" id="ARBA00048266"/>
    </source>
</evidence>
<evidence type="ECO:0000256" key="16">
    <source>
        <dbReference type="ARBA" id="ARBA00049447"/>
    </source>
</evidence>
<dbReference type="EC" id="1.3.1.-" evidence="19"/>
<dbReference type="InterPro" id="IPR000571">
    <property type="entry name" value="Znf_CCCH"/>
</dbReference>
<feature type="compositionally biased region" description="Basic and acidic residues" evidence="20">
    <location>
        <begin position="195"/>
        <end position="205"/>
    </location>
</feature>